<dbReference type="InterPro" id="IPR012910">
    <property type="entry name" value="Plug_dom"/>
</dbReference>
<keyword evidence="4" id="KW-0998">Cell outer membrane</keyword>
<sequence length="881" mass="95182">MSRRHPHPSRHRLALAASVLFAAPAWAQQAPAAPASESLETVVVTGIKASLTKAQDLKRNADQIVDSIVADDIGKLPDANVAEALQRIAGVQISRNRGEGDRVQVRGLSQTQTLLNGRSIFTAGKERGLSFQDVPAELLAGADVYKTPTADQVEGGIAGLIDLRTRKPFDFTGAKVAATVKDTFADLARKNKFEGSVLASNRWDLGGGQQFGALVSLAKQKRAYRADTQELGAPAQLADGSGPFAPTGVWNAYEFGTRDRTGVTAALQFRPDRDTEYALDVHHTRLKTQTDTYGFFGSPFWANWTAATNLGALWPNGAVTKDANGNLASGKFWGASMSTSAFVADNDTKTTQAAVSGKWKLQDWTVKSELGHTQSDFSRIYQEARLGVWTNNPGFGFDLTTELPSAYPVLAGAADLTTPSQYWADKALYFKQENTGKETTFRLDGDRRLDGVLARVRTGLRLSDRQATSAEINTIDNLWSATATGPVAGAAPALAAKIGVIGHDDLLKTAGAGNTPRQWLSINDLAWLRDPATARAAMGLTVPAFDAAQTFDYREKTQAAYGVADFDSELAGLPLSGNVGLRYVRTQGERRYTTAAGTPTTLKTSDNEWLPSLNARLDLTDKLVARFGASKVVTQPNFDQLTPSLSLNANDRTGYLGNPTLGALHARQLDLSLEYYLNKSDHVYGAVFHKRVDGFLQTATQSLVYQGTTYTVSTPANGEDGSVKGIEVGYQAFFTSLPGALRGLGLQANYTYVDSSAPGPINGQKTQLEGLSRNSYNLVGMYDYEQFALRLAYNYRSKYLAGVSNYYPSNGTVIAQTPITIKGYGMLDAYASWAITPQLKLAVEANNLTRTVRRSTYGVGDLARGAYADDRRYAVSLHLDL</sequence>
<dbReference type="EMBL" id="JBIGHX010000001">
    <property type="protein sequence ID" value="MFG6460064.1"/>
    <property type="molecule type" value="Genomic_DNA"/>
</dbReference>
<dbReference type="SUPFAM" id="SSF56935">
    <property type="entry name" value="Porins"/>
    <property type="match status" value="1"/>
</dbReference>
<dbReference type="RefSeq" id="WP_394508863.1">
    <property type="nucleotide sequence ID" value="NZ_JBIGHX010000001.1"/>
</dbReference>
<dbReference type="Pfam" id="PF00593">
    <property type="entry name" value="TonB_dep_Rec_b-barrel"/>
    <property type="match status" value="1"/>
</dbReference>
<organism evidence="9 10">
    <name type="scientific">Pelomonas lactea</name>
    <dbReference type="NCBI Taxonomy" id="3299030"/>
    <lineage>
        <taxon>Bacteria</taxon>
        <taxon>Pseudomonadati</taxon>
        <taxon>Pseudomonadota</taxon>
        <taxon>Betaproteobacteria</taxon>
        <taxon>Burkholderiales</taxon>
        <taxon>Sphaerotilaceae</taxon>
        <taxon>Roseateles</taxon>
    </lineage>
</organism>
<dbReference type="CDD" id="cd01347">
    <property type="entry name" value="ligand_gated_channel"/>
    <property type="match status" value="1"/>
</dbReference>
<dbReference type="Gene3D" id="2.40.170.20">
    <property type="entry name" value="TonB-dependent receptor, beta-barrel domain"/>
    <property type="match status" value="1"/>
</dbReference>
<evidence type="ECO:0000256" key="5">
    <source>
        <dbReference type="RuleBase" id="RU003357"/>
    </source>
</evidence>
<dbReference type="PANTHER" id="PTHR40980">
    <property type="entry name" value="PLUG DOMAIN-CONTAINING PROTEIN"/>
    <property type="match status" value="1"/>
</dbReference>
<evidence type="ECO:0000256" key="3">
    <source>
        <dbReference type="ARBA" id="ARBA00023136"/>
    </source>
</evidence>
<dbReference type="InterPro" id="IPR010104">
    <property type="entry name" value="TonB_rcpt_bac"/>
</dbReference>
<keyword evidence="9" id="KW-0675">Receptor</keyword>
<dbReference type="Pfam" id="PF07715">
    <property type="entry name" value="Plug"/>
    <property type="match status" value="1"/>
</dbReference>
<keyword evidence="10" id="KW-1185">Reference proteome</keyword>
<evidence type="ECO:0000256" key="4">
    <source>
        <dbReference type="ARBA" id="ARBA00023237"/>
    </source>
</evidence>
<evidence type="ECO:0000313" key="9">
    <source>
        <dbReference type="EMBL" id="MFG6460064.1"/>
    </source>
</evidence>
<keyword evidence="6" id="KW-0732">Signal</keyword>
<evidence type="ECO:0000256" key="6">
    <source>
        <dbReference type="SAM" id="SignalP"/>
    </source>
</evidence>
<dbReference type="InterPro" id="IPR000531">
    <property type="entry name" value="Beta-barrel_TonB"/>
</dbReference>
<dbReference type="NCBIfam" id="TIGR01782">
    <property type="entry name" value="TonB-Xanth-Caul"/>
    <property type="match status" value="1"/>
</dbReference>
<dbReference type="InterPro" id="IPR036942">
    <property type="entry name" value="Beta-barrel_TonB_sf"/>
</dbReference>
<dbReference type="Gene3D" id="2.170.130.10">
    <property type="entry name" value="TonB-dependent receptor, plug domain"/>
    <property type="match status" value="1"/>
</dbReference>
<feature type="domain" description="TonB-dependent receptor-like beta-barrel" evidence="7">
    <location>
        <begin position="372"/>
        <end position="848"/>
    </location>
</feature>
<evidence type="ECO:0000256" key="1">
    <source>
        <dbReference type="ARBA" id="ARBA00004442"/>
    </source>
</evidence>
<name>A0ABW7GDP3_9BURK</name>
<evidence type="ECO:0000259" key="8">
    <source>
        <dbReference type="Pfam" id="PF07715"/>
    </source>
</evidence>
<dbReference type="Proteomes" id="UP001606302">
    <property type="component" value="Unassembled WGS sequence"/>
</dbReference>
<protein>
    <submittedName>
        <fullName evidence="9">TonB-dependent receptor</fullName>
    </submittedName>
</protein>
<comment type="similarity">
    <text evidence="2 5">Belongs to the TonB-dependent receptor family.</text>
</comment>
<keyword evidence="5" id="KW-0798">TonB box</keyword>
<proteinExistence type="inferred from homology"/>
<feature type="domain" description="TonB-dependent receptor plug" evidence="8">
    <location>
        <begin position="58"/>
        <end position="159"/>
    </location>
</feature>
<dbReference type="InterPro" id="IPR037066">
    <property type="entry name" value="Plug_dom_sf"/>
</dbReference>
<evidence type="ECO:0000256" key="2">
    <source>
        <dbReference type="ARBA" id="ARBA00009810"/>
    </source>
</evidence>
<gene>
    <name evidence="9" type="ORF">ACG04Q_00690</name>
</gene>
<accession>A0ABW7GDP3</accession>
<comment type="caution">
    <text evidence="9">The sequence shown here is derived from an EMBL/GenBank/DDBJ whole genome shotgun (WGS) entry which is preliminary data.</text>
</comment>
<feature type="signal peptide" evidence="6">
    <location>
        <begin position="1"/>
        <end position="27"/>
    </location>
</feature>
<keyword evidence="3 5" id="KW-0472">Membrane</keyword>
<dbReference type="PANTHER" id="PTHR40980:SF3">
    <property type="entry name" value="TONB-DEPENDENT RECEPTOR-LIKE BETA-BARREL DOMAIN-CONTAINING PROTEIN"/>
    <property type="match status" value="1"/>
</dbReference>
<feature type="chain" id="PRO_5045105338" evidence="6">
    <location>
        <begin position="28"/>
        <end position="881"/>
    </location>
</feature>
<evidence type="ECO:0000313" key="10">
    <source>
        <dbReference type="Proteomes" id="UP001606302"/>
    </source>
</evidence>
<evidence type="ECO:0000259" key="7">
    <source>
        <dbReference type="Pfam" id="PF00593"/>
    </source>
</evidence>
<comment type="subcellular location">
    <subcellularLocation>
        <location evidence="1 5">Cell outer membrane</location>
    </subcellularLocation>
</comment>
<reference evidence="9 10" key="1">
    <citation type="submission" date="2024-08" db="EMBL/GenBank/DDBJ databases">
        <authorList>
            <person name="Lu H."/>
        </authorList>
    </citation>
    <scope>NUCLEOTIDE SEQUENCE [LARGE SCALE GENOMIC DNA]</scope>
    <source>
        <strain evidence="9 10">DXS20W</strain>
    </source>
</reference>